<dbReference type="InterPro" id="IPR000560">
    <property type="entry name" value="His_Pase_clade-2"/>
</dbReference>
<comment type="subcellular location">
    <subcellularLocation>
        <location evidence="1">Membrane</location>
    </subcellularLocation>
</comment>
<dbReference type="GO" id="GO:0052745">
    <property type="term" value="F:inositol phosphate phosphatase activity"/>
    <property type="evidence" value="ECO:0007669"/>
    <property type="project" value="TreeGrafter"/>
</dbReference>
<keyword evidence="8" id="KW-0472">Membrane</keyword>
<dbReference type="Proteomes" id="UP000466442">
    <property type="component" value="Unassembled WGS sequence"/>
</dbReference>
<feature type="compositionally biased region" description="Polar residues" evidence="14">
    <location>
        <begin position="10"/>
        <end position="20"/>
    </location>
</feature>
<dbReference type="CDD" id="cd07061">
    <property type="entry name" value="HP_HAP_like"/>
    <property type="match status" value="1"/>
</dbReference>
<proteinExistence type="inferred from homology"/>
<dbReference type="Pfam" id="PF13926">
    <property type="entry name" value="DUF4211"/>
    <property type="match status" value="1"/>
</dbReference>
<evidence type="ECO:0000256" key="1">
    <source>
        <dbReference type="ARBA" id="ARBA00004370"/>
    </source>
</evidence>
<evidence type="ECO:0000256" key="6">
    <source>
        <dbReference type="ARBA" id="ARBA00022729"/>
    </source>
</evidence>
<dbReference type="PANTHER" id="PTHR20963:SF8">
    <property type="entry name" value="MULTIPLE INOSITOL POLYPHOSPHATE PHOSPHATASE 1"/>
    <property type="match status" value="1"/>
</dbReference>
<evidence type="ECO:0000256" key="12">
    <source>
        <dbReference type="ARBA" id="ARBA00043691"/>
    </source>
</evidence>
<protein>
    <recommendedName>
        <fullName evidence="5">Multiple inositol polyphosphate phosphatase 1</fullName>
        <ecNumber evidence="4">3.1.3.62</ecNumber>
        <ecNumber evidence="3">3.1.3.80</ecNumber>
    </recommendedName>
    <alternativeName>
        <fullName evidence="9">2,3-bisphosphoglycerate 3-phosphatase</fullName>
    </alternativeName>
</protein>
<evidence type="ECO:0000256" key="5">
    <source>
        <dbReference type="ARBA" id="ARBA00018097"/>
    </source>
</evidence>
<evidence type="ECO:0000313" key="16">
    <source>
        <dbReference type="EMBL" id="KAF6200263.1"/>
    </source>
</evidence>
<evidence type="ECO:0000256" key="10">
    <source>
        <dbReference type="ARBA" id="ARBA00043668"/>
    </source>
</evidence>
<evidence type="ECO:0000256" key="8">
    <source>
        <dbReference type="ARBA" id="ARBA00023136"/>
    </source>
</evidence>
<sequence length="1495" mass="168509">MEPVGPWFSTYNRFSNQQSGHPGADFHGGGPPQPPTTSQLFLGTPHHPGTSSPFQSGPSGFLSPQPVTYDPVFNPLFHQKGPYRAFKQQSDVETYNYLSSSGSNYFEHSNSTPLAWTQNNQLHSPFGVLPHESFIQSTSVVKPFENLGHFAPQSINHLNSQNDYDNRKFSSPMKTNAPIFCQTVNDYQRFQNHLQQGFSSVQDPSSRYQQSTFRGNQFLQKNDSSCECAPRYVRPLVHSDPKVSESAQVQSSPISYAMFDNQRNYQGSKLEPQSVYLNHLNYNRFSSSEDCIQRSRGLKGLVETYNSRPSPAASPVYPPYYHNSPVTASSSNSSPSPVDPPQPQQDNLPQVYQHAIRPTPAPAGKPVDNSPLDVTRTLTRPMTYASVIPRSALNKNICVTSFFLGDEDSWEPRDKRSFPTCAEVQTPLHLQSLKSCRGDPMSLVKTLQQQNQQAPMRSANFEPDKKHLSSDFFNREPPPAHHNTFTQQVQNGYFDFERWNSAKMFSTPSSFTSSQNNHNGKFSIATPHVQPQLPNCGPVTTSIPTPSSTPIPEAVAMADDVNSSLEELGILPCDADPAQTKENVVRTNTNVGFMNEFMKFVQSGNQESPKATKHPLENECAAKCVKIMKPAASGGKRHLKDSVVEESSVNGINGGESEVLRSGRNSKPHKVSAVTTDKSESGVADSTNINRINKVNENFPFSVGDFVVVKSDLLKLHPPIWKVKKNLLQKFTHFVSRGVTFYSNVPVFTGWSPGTKKVYEKVQIRIIKQKKEDMIVKLISTNILALSSGSSLVANLVEDYKKYLDDFQIYVEALLSQALKSTFLKEIHQEKDDHFLKSIQTVEDFCLEIVTRLKEALTWSKTEIDKLSLSPNYRYVRGNWTQDSCVCSKPATTRVALGGLPYKMATLELLKTPVPQQSVSLCDSCKDSFELLHKLTHQKYALFSVCDDIVVAKKMECINNDDSVFVKDLLENDDWFNKTFNEFLKLWAYAGKVTQDLMTLKKIDGPPEFRRAAKMKVGYLTLLFVAGVSASPFQIYTQPSDMYCLADDENPYLQFSTRTSYQVARNRKPNNQVPNCKPEAAWLLVRHGTRYPEADVDARLRELIPIATTIIENHERTGHSGQLCKEDLDSFKAWRYRYTPDEAEQLAPEGKSDLRILAGAYKLSLPELFENPSPDRMAVKYTISQRTRDSAEAFLEGLSNTVNWNLSDNNIDDILMVSSGYNALDLNKNCTEWENSRVRPEAKIERNKFAESADMKEVIHRVSSRLGFKYDLDFKTVKNMYGLCRSEKAVFYSEPTSTWCAAFTKEDLQVLEYYMDLSYYYDSGYGNPMTMKLGCPLVRDMLLKFENITKNNGTADTVPVTLNFAHSVTLRTTMTKLGLARDSTPPKHNNRQEVTDRQWRTSRLSPFTGNLAVILYRCTSGEEWKLMFYLNEYQVNYEGCDLGLCNWSYIFDRFKDHIDPETCNLDVCNAPSSASNMAAVLSFALGLSTLVRLIQ</sequence>
<dbReference type="EMBL" id="WIXP02000014">
    <property type="protein sequence ID" value="KAF6200263.1"/>
    <property type="molecule type" value="Genomic_DNA"/>
</dbReference>
<comment type="caution">
    <text evidence="16">The sequence shown here is derived from an EMBL/GenBank/DDBJ whole genome shotgun (WGS) entry which is preliminary data.</text>
</comment>
<feature type="compositionally biased region" description="Low complexity" evidence="14">
    <location>
        <begin position="312"/>
        <end position="336"/>
    </location>
</feature>
<feature type="region of interest" description="Disordered" evidence="14">
    <location>
        <begin position="312"/>
        <end position="347"/>
    </location>
</feature>
<comment type="similarity">
    <text evidence="2">Belongs to the histidine acid phosphatase family. MINPP1 subfamily.</text>
</comment>
<feature type="domain" description="DUF4211" evidence="15">
    <location>
        <begin position="798"/>
        <end position="907"/>
    </location>
</feature>
<dbReference type="GO" id="GO:0016020">
    <property type="term" value="C:membrane"/>
    <property type="evidence" value="ECO:0007669"/>
    <property type="project" value="UniProtKB-SubCell"/>
</dbReference>
<evidence type="ECO:0000256" key="3">
    <source>
        <dbReference type="ARBA" id="ARBA00012976"/>
    </source>
</evidence>
<name>A0A8S9WU88_APOLU</name>
<dbReference type="Gene3D" id="3.40.50.1240">
    <property type="entry name" value="Phosphoglycerate mutase-like"/>
    <property type="match status" value="1"/>
</dbReference>
<dbReference type="GO" id="GO:0003993">
    <property type="term" value="F:acid phosphatase activity"/>
    <property type="evidence" value="ECO:0007669"/>
    <property type="project" value="TreeGrafter"/>
</dbReference>
<comment type="catalytic activity">
    <reaction evidence="10">
        <text>1D-myo-inositol 1,2,5,6-tetrakisphosphate + H2O = 1D-myo-inositol 1,2,6-trisphosphate + phosphate</text>
        <dbReference type="Rhea" id="RHEA:77119"/>
        <dbReference type="ChEBI" id="CHEBI:15377"/>
        <dbReference type="ChEBI" id="CHEBI:43474"/>
        <dbReference type="ChEBI" id="CHEBI:195535"/>
        <dbReference type="ChEBI" id="CHEBI:195537"/>
        <dbReference type="EC" id="3.1.3.62"/>
    </reaction>
    <physiologicalReaction direction="left-to-right" evidence="10">
        <dbReference type="Rhea" id="RHEA:77120"/>
    </physiologicalReaction>
</comment>
<dbReference type="SUPFAM" id="SSF53254">
    <property type="entry name" value="Phosphoglycerate mutase-like"/>
    <property type="match status" value="1"/>
</dbReference>
<organism evidence="16 17">
    <name type="scientific">Apolygus lucorum</name>
    <name type="common">Small green plant bug</name>
    <name type="synonym">Lygocoris lucorum</name>
    <dbReference type="NCBI Taxonomy" id="248454"/>
    <lineage>
        <taxon>Eukaryota</taxon>
        <taxon>Metazoa</taxon>
        <taxon>Ecdysozoa</taxon>
        <taxon>Arthropoda</taxon>
        <taxon>Hexapoda</taxon>
        <taxon>Insecta</taxon>
        <taxon>Pterygota</taxon>
        <taxon>Neoptera</taxon>
        <taxon>Paraneoptera</taxon>
        <taxon>Hemiptera</taxon>
        <taxon>Heteroptera</taxon>
        <taxon>Panheteroptera</taxon>
        <taxon>Cimicomorpha</taxon>
        <taxon>Miridae</taxon>
        <taxon>Mirini</taxon>
        <taxon>Apolygus</taxon>
    </lineage>
</organism>
<evidence type="ECO:0000256" key="2">
    <source>
        <dbReference type="ARBA" id="ARBA00008422"/>
    </source>
</evidence>
<evidence type="ECO:0000259" key="15">
    <source>
        <dbReference type="Pfam" id="PF13926"/>
    </source>
</evidence>
<evidence type="ECO:0000256" key="11">
    <source>
        <dbReference type="ARBA" id="ARBA00043671"/>
    </source>
</evidence>
<dbReference type="GO" id="GO:0034417">
    <property type="term" value="F:bisphosphoglycerate 3-phosphatase activity"/>
    <property type="evidence" value="ECO:0007669"/>
    <property type="project" value="UniProtKB-EC"/>
</dbReference>
<evidence type="ECO:0000256" key="9">
    <source>
        <dbReference type="ARBA" id="ARBA00031642"/>
    </source>
</evidence>
<reference evidence="16" key="1">
    <citation type="journal article" date="2021" name="Mol. Ecol. Resour.">
        <title>Apolygus lucorum genome provides insights into omnivorousness and mesophyll feeding.</title>
        <authorList>
            <person name="Liu Y."/>
            <person name="Liu H."/>
            <person name="Wang H."/>
            <person name="Huang T."/>
            <person name="Liu B."/>
            <person name="Yang B."/>
            <person name="Yin L."/>
            <person name="Li B."/>
            <person name="Zhang Y."/>
            <person name="Zhang S."/>
            <person name="Jiang F."/>
            <person name="Zhang X."/>
            <person name="Ren Y."/>
            <person name="Wang B."/>
            <person name="Wang S."/>
            <person name="Lu Y."/>
            <person name="Wu K."/>
            <person name="Fan W."/>
            <person name="Wang G."/>
        </authorList>
    </citation>
    <scope>NUCLEOTIDE SEQUENCE</scope>
    <source>
        <strain evidence="16">12Hb</strain>
    </source>
</reference>
<feature type="region of interest" description="Disordered" evidence="14">
    <location>
        <begin position="646"/>
        <end position="683"/>
    </location>
</feature>
<dbReference type="EC" id="3.1.3.62" evidence="4"/>
<evidence type="ECO:0000256" key="7">
    <source>
        <dbReference type="ARBA" id="ARBA00022801"/>
    </source>
</evidence>
<evidence type="ECO:0000313" key="17">
    <source>
        <dbReference type="Proteomes" id="UP000466442"/>
    </source>
</evidence>
<dbReference type="Pfam" id="PF00328">
    <property type="entry name" value="His_Phos_2"/>
    <property type="match status" value="1"/>
</dbReference>
<gene>
    <name evidence="16" type="ORF">GE061_006566</name>
</gene>
<feature type="compositionally biased region" description="Polar residues" evidence="14">
    <location>
        <begin position="49"/>
        <end position="58"/>
    </location>
</feature>
<dbReference type="EC" id="3.1.3.80" evidence="3"/>
<dbReference type="InterPro" id="IPR029033">
    <property type="entry name" value="His_PPase_superfam"/>
</dbReference>
<keyword evidence="17" id="KW-1185">Reference proteome</keyword>
<evidence type="ECO:0000256" key="13">
    <source>
        <dbReference type="ARBA" id="ARBA00043832"/>
    </source>
</evidence>
<feature type="region of interest" description="Disordered" evidence="14">
    <location>
        <begin position="10"/>
        <end position="61"/>
    </location>
</feature>
<evidence type="ECO:0000256" key="4">
    <source>
        <dbReference type="ARBA" id="ARBA00013040"/>
    </source>
</evidence>
<comment type="catalytic activity">
    <reaction evidence="13">
        <text>(2R)-2,3-bisphosphoglycerate + H2O = (2R)-2-phosphoglycerate + phosphate</text>
        <dbReference type="Rhea" id="RHEA:27381"/>
        <dbReference type="ChEBI" id="CHEBI:15377"/>
        <dbReference type="ChEBI" id="CHEBI:43474"/>
        <dbReference type="ChEBI" id="CHEBI:58248"/>
        <dbReference type="ChEBI" id="CHEBI:58289"/>
        <dbReference type="EC" id="3.1.3.80"/>
    </reaction>
    <physiologicalReaction direction="left-to-right" evidence="13">
        <dbReference type="Rhea" id="RHEA:27382"/>
    </physiologicalReaction>
</comment>
<accession>A0A8S9WU88</accession>
<keyword evidence="7" id="KW-0378">Hydrolase</keyword>
<dbReference type="PANTHER" id="PTHR20963">
    <property type="entry name" value="MULTIPLE INOSITOL POLYPHOSPHATE PHOSPHATASE-RELATED"/>
    <property type="match status" value="1"/>
</dbReference>
<keyword evidence="6" id="KW-0732">Signal</keyword>
<comment type="catalytic activity">
    <reaction evidence="11">
        <text>1D-myo-inositol 1,2,4,5,6-pentakisphosphate + H2O = 1D-myo-inositol 1,2,5,6-tetrakisphosphate + phosphate</text>
        <dbReference type="Rhea" id="RHEA:77115"/>
        <dbReference type="ChEBI" id="CHEBI:15377"/>
        <dbReference type="ChEBI" id="CHEBI:43474"/>
        <dbReference type="ChEBI" id="CHEBI:57798"/>
        <dbReference type="ChEBI" id="CHEBI:195535"/>
        <dbReference type="EC" id="3.1.3.62"/>
    </reaction>
    <physiologicalReaction direction="left-to-right" evidence="11">
        <dbReference type="Rhea" id="RHEA:77116"/>
    </physiologicalReaction>
</comment>
<comment type="catalytic activity">
    <reaction evidence="12">
        <text>1D-myo-inositol hexakisphosphate + H2O = 1D-myo-inositol 1,2,4,5,6-pentakisphosphate + phosphate</text>
        <dbReference type="Rhea" id="RHEA:16989"/>
        <dbReference type="ChEBI" id="CHEBI:15377"/>
        <dbReference type="ChEBI" id="CHEBI:43474"/>
        <dbReference type="ChEBI" id="CHEBI:57798"/>
        <dbReference type="ChEBI" id="CHEBI:58130"/>
        <dbReference type="EC" id="3.1.3.62"/>
    </reaction>
    <physiologicalReaction direction="left-to-right" evidence="12">
        <dbReference type="Rhea" id="RHEA:16990"/>
    </physiologicalReaction>
</comment>
<dbReference type="InterPro" id="IPR025451">
    <property type="entry name" value="DUF4211"/>
</dbReference>
<evidence type="ECO:0000256" key="14">
    <source>
        <dbReference type="SAM" id="MobiDB-lite"/>
    </source>
</evidence>
<dbReference type="OrthoDB" id="6509975at2759"/>